<name>A0A7W7C7A3_9PSEU</name>
<keyword evidence="3" id="KW-1185">Reference proteome</keyword>
<proteinExistence type="predicted"/>
<comment type="caution">
    <text evidence="2">The sequence shown here is derived from an EMBL/GenBank/DDBJ whole genome shotgun (WGS) entry which is preliminary data.</text>
</comment>
<feature type="compositionally biased region" description="Basic and acidic residues" evidence="1">
    <location>
        <begin position="39"/>
        <end position="56"/>
    </location>
</feature>
<accession>A0A7W7C7A3</accession>
<evidence type="ECO:0008006" key="4">
    <source>
        <dbReference type="Google" id="ProtNLM"/>
    </source>
</evidence>
<dbReference type="Pfam" id="PF13822">
    <property type="entry name" value="ACC_epsilon"/>
    <property type="match status" value="1"/>
</dbReference>
<dbReference type="GO" id="GO:0004658">
    <property type="term" value="F:propionyl-CoA carboxylase activity"/>
    <property type="evidence" value="ECO:0007669"/>
    <property type="project" value="InterPro"/>
</dbReference>
<gene>
    <name evidence="2" type="ORF">HNR67_001870</name>
</gene>
<organism evidence="2 3">
    <name type="scientific">Crossiella cryophila</name>
    <dbReference type="NCBI Taxonomy" id="43355"/>
    <lineage>
        <taxon>Bacteria</taxon>
        <taxon>Bacillati</taxon>
        <taxon>Actinomycetota</taxon>
        <taxon>Actinomycetes</taxon>
        <taxon>Pseudonocardiales</taxon>
        <taxon>Pseudonocardiaceae</taxon>
        <taxon>Crossiella</taxon>
    </lineage>
</organism>
<evidence type="ECO:0000256" key="1">
    <source>
        <dbReference type="SAM" id="MobiDB-lite"/>
    </source>
</evidence>
<dbReference type="RefSeq" id="WP_185001675.1">
    <property type="nucleotide sequence ID" value="NZ_BAAAUI010000077.1"/>
</dbReference>
<dbReference type="GO" id="GO:0003989">
    <property type="term" value="F:acetyl-CoA carboxylase activity"/>
    <property type="evidence" value="ECO:0007669"/>
    <property type="project" value="InterPro"/>
</dbReference>
<feature type="region of interest" description="Disordered" evidence="1">
    <location>
        <begin position="30"/>
        <end position="70"/>
    </location>
</feature>
<dbReference type="EMBL" id="JACHMH010000001">
    <property type="protein sequence ID" value="MBB4675752.1"/>
    <property type="molecule type" value="Genomic_DNA"/>
</dbReference>
<evidence type="ECO:0000313" key="3">
    <source>
        <dbReference type="Proteomes" id="UP000533598"/>
    </source>
</evidence>
<sequence length="70" mass="7556">MSERPLLRVVRGTPDDLELAALTAVVAGLASAPQPEPEPEPRSAWGDRARLHRPELRPGPGAWRASGLPR</sequence>
<dbReference type="InterPro" id="IPR032716">
    <property type="entry name" value="ACC_epsilon"/>
</dbReference>
<reference evidence="2 3" key="1">
    <citation type="submission" date="2020-08" db="EMBL/GenBank/DDBJ databases">
        <title>Sequencing the genomes of 1000 actinobacteria strains.</title>
        <authorList>
            <person name="Klenk H.-P."/>
        </authorList>
    </citation>
    <scope>NUCLEOTIDE SEQUENCE [LARGE SCALE GENOMIC DNA]</scope>
    <source>
        <strain evidence="2 3">DSM 44230</strain>
    </source>
</reference>
<protein>
    <recommendedName>
        <fullName evidence="4">Acyl-CoA carboxylase subunit epsilon</fullName>
    </recommendedName>
</protein>
<dbReference type="AlphaFoldDB" id="A0A7W7C7A3"/>
<evidence type="ECO:0000313" key="2">
    <source>
        <dbReference type="EMBL" id="MBB4675752.1"/>
    </source>
</evidence>
<dbReference type="Proteomes" id="UP000533598">
    <property type="component" value="Unassembled WGS sequence"/>
</dbReference>